<dbReference type="EMBL" id="CZQE01000138">
    <property type="protein sequence ID" value="CUS44352.1"/>
    <property type="molecule type" value="Genomic_DNA"/>
</dbReference>
<proteinExistence type="predicted"/>
<evidence type="ECO:0000313" key="1">
    <source>
        <dbReference type="EMBL" id="CUS44352.1"/>
    </source>
</evidence>
<protein>
    <submittedName>
        <fullName evidence="1">Uncharacterized protein</fullName>
    </submittedName>
</protein>
<reference evidence="1" key="1">
    <citation type="submission" date="2015-10" db="EMBL/GenBank/DDBJ databases">
        <authorList>
            <person name="Gilbert D.G."/>
        </authorList>
    </citation>
    <scope>NUCLEOTIDE SEQUENCE</scope>
</reference>
<accession>A0A170PNL3</accession>
<dbReference type="AlphaFoldDB" id="A0A170PNL3"/>
<organism evidence="1">
    <name type="scientific">hydrothermal vent metagenome</name>
    <dbReference type="NCBI Taxonomy" id="652676"/>
    <lineage>
        <taxon>unclassified sequences</taxon>
        <taxon>metagenomes</taxon>
        <taxon>ecological metagenomes</taxon>
    </lineage>
</organism>
<gene>
    <name evidence="1" type="ORF">MGWOODY_Smn2800</name>
</gene>
<sequence length="99" mass="11157">MVILYESDPNDGPLSADEKGMLRALHRGWRFSVDTHGERALVRRGLVTLGDWQLGMLVFHDMPFLTEHGARIAARLVAEETNERRRFPRGFAVIQGGLA</sequence>
<name>A0A170PNL3_9ZZZZ</name>